<dbReference type="RefSeq" id="WP_214537448.1">
    <property type="nucleotide sequence ID" value="NZ_JAHFVK010000002.1"/>
</dbReference>
<evidence type="ECO:0000256" key="1">
    <source>
        <dbReference type="ARBA" id="ARBA00004761"/>
    </source>
</evidence>
<comment type="similarity">
    <text evidence="2">Belongs to the KHG/KDPG aldolase family.</text>
</comment>
<proteinExistence type="inferred from homology"/>
<sequence length="215" mass="21481">MPSLDEILENGALPVIAILRGLMPGDALEIGAALVEAGIRAIEVPLNSPRPLESIALLVDAFGDRALVGAGTVLDSAAVGPLAALGARLLVAPNCDPAVIGAGIAHEMDVLPGVCTPGEALAAVAAGASRLKLFPASSVPTSHVKLLKDVLPQSIGIWAVGGVDPTNAVAWIEAGAEGVAVGSCVFRPDSTPSEVAIRAHSLASSMRTRGKGGSI</sequence>
<organism evidence="6 7">
    <name type="scientific">Croceibacterium selenioxidans</name>
    <dbReference type="NCBI Taxonomy" id="2838833"/>
    <lineage>
        <taxon>Bacteria</taxon>
        <taxon>Pseudomonadati</taxon>
        <taxon>Pseudomonadota</taxon>
        <taxon>Alphaproteobacteria</taxon>
        <taxon>Sphingomonadales</taxon>
        <taxon>Erythrobacteraceae</taxon>
        <taxon>Croceibacterium</taxon>
    </lineage>
</organism>
<evidence type="ECO:0000313" key="6">
    <source>
        <dbReference type="EMBL" id="MBT2135782.1"/>
    </source>
</evidence>
<name>A0ABS5W7P3_9SPHN</name>
<dbReference type="EMBL" id="JAHFVK010000002">
    <property type="protein sequence ID" value="MBT2135782.1"/>
    <property type="molecule type" value="Genomic_DNA"/>
</dbReference>
<dbReference type="Gene3D" id="3.20.20.70">
    <property type="entry name" value="Aldolase class I"/>
    <property type="match status" value="1"/>
</dbReference>
<evidence type="ECO:0000256" key="4">
    <source>
        <dbReference type="ARBA" id="ARBA00023239"/>
    </source>
</evidence>
<keyword evidence="7" id="KW-1185">Reference proteome</keyword>
<dbReference type="NCBIfam" id="NF006600">
    <property type="entry name" value="PRK09140.1"/>
    <property type="match status" value="1"/>
</dbReference>
<dbReference type="CDD" id="cd00452">
    <property type="entry name" value="KDPG_aldolase"/>
    <property type="match status" value="1"/>
</dbReference>
<dbReference type="Pfam" id="PF01081">
    <property type="entry name" value="Aldolase"/>
    <property type="match status" value="1"/>
</dbReference>
<comment type="caution">
    <text evidence="6">The sequence shown here is derived from an EMBL/GenBank/DDBJ whole genome shotgun (WGS) entry which is preliminary data.</text>
</comment>
<dbReference type="InterPro" id="IPR000887">
    <property type="entry name" value="Aldlse_KDPG_KHG"/>
</dbReference>
<gene>
    <name evidence="6" type="ORF">KK137_15695</name>
</gene>
<keyword evidence="5" id="KW-0119">Carbohydrate metabolism</keyword>
<dbReference type="GO" id="GO:0008674">
    <property type="term" value="F:2-dehydro-3-deoxy-6-phosphogalactonate aldolase activity"/>
    <property type="evidence" value="ECO:0007669"/>
    <property type="project" value="UniProtKB-EC"/>
</dbReference>
<evidence type="ECO:0000313" key="7">
    <source>
        <dbReference type="Proteomes" id="UP000811255"/>
    </source>
</evidence>
<dbReference type="Proteomes" id="UP000811255">
    <property type="component" value="Unassembled WGS sequence"/>
</dbReference>
<keyword evidence="4 6" id="KW-0456">Lyase</keyword>
<evidence type="ECO:0000256" key="5">
    <source>
        <dbReference type="ARBA" id="ARBA00023277"/>
    </source>
</evidence>
<dbReference type="PANTHER" id="PTHR30246">
    <property type="entry name" value="2-KETO-3-DEOXY-6-PHOSPHOGLUCONATE ALDOLASE"/>
    <property type="match status" value="1"/>
</dbReference>
<protein>
    <submittedName>
        <fullName evidence="6">2-dehydro-3-deoxy-6-phosphogalactonate aldolase</fullName>
        <ecNumber evidence="6">4.1.2.21</ecNumber>
    </submittedName>
</protein>
<dbReference type="InterPro" id="IPR013785">
    <property type="entry name" value="Aldolase_TIM"/>
</dbReference>
<dbReference type="SUPFAM" id="SSF51569">
    <property type="entry name" value="Aldolase"/>
    <property type="match status" value="1"/>
</dbReference>
<dbReference type="EC" id="4.1.2.21" evidence="6"/>
<comment type="pathway">
    <text evidence="1">Carbohydrate acid metabolism.</text>
</comment>
<evidence type="ECO:0000256" key="3">
    <source>
        <dbReference type="ARBA" id="ARBA00011233"/>
    </source>
</evidence>
<comment type="subunit">
    <text evidence="3">Homotrimer.</text>
</comment>
<accession>A0ABS5W7P3</accession>
<evidence type="ECO:0000256" key="2">
    <source>
        <dbReference type="ARBA" id="ARBA00006906"/>
    </source>
</evidence>
<dbReference type="PANTHER" id="PTHR30246:SF1">
    <property type="entry name" value="2-DEHYDRO-3-DEOXY-6-PHOSPHOGALACTONATE ALDOLASE-RELATED"/>
    <property type="match status" value="1"/>
</dbReference>
<reference evidence="6 7" key="1">
    <citation type="submission" date="2021-05" db="EMBL/GenBank/DDBJ databases">
        <title>Croceibacterium sp. LX-88 genome sequence.</title>
        <authorList>
            <person name="Luo X."/>
        </authorList>
    </citation>
    <scope>NUCLEOTIDE SEQUENCE [LARGE SCALE GENOMIC DNA]</scope>
    <source>
        <strain evidence="6 7">LX-88</strain>
    </source>
</reference>